<organism evidence="3 4">
    <name type="scientific">Anaerohalosphaera lusitana</name>
    <dbReference type="NCBI Taxonomy" id="1936003"/>
    <lineage>
        <taxon>Bacteria</taxon>
        <taxon>Pseudomonadati</taxon>
        <taxon>Planctomycetota</taxon>
        <taxon>Phycisphaerae</taxon>
        <taxon>Sedimentisphaerales</taxon>
        <taxon>Anaerohalosphaeraceae</taxon>
        <taxon>Anaerohalosphaera</taxon>
    </lineage>
</organism>
<dbReference type="KEGG" id="alus:STSP2_01751"/>
<keyword evidence="3" id="KW-0032">Aminotransferase</keyword>
<dbReference type="GO" id="GO:0000162">
    <property type="term" value="P:L-tryptophan biosynthetic process"/>
    <property type="evidence" value="ECO:0007669"/>
    <property type="project" value="TreeGrafter"/>
</dbReference>
<dbReference type="AlphaFoldDB" id="A0A1U9NKX0"/>
<gene>
    <name evidence="3" type="primary">pabA</name>
    <name evidence="3" type="ORF">STSP2_01751</name>
</gene>
<dbReference type="PRINTS" id="PR00096">
    <property type="entry name" value="GATASE"/>
</dbReference>
<protein>
    <submittedName>
        <fullName evidence="3">Para-aminobenzoate synthase glutamine amidotransferase component II</fullName>
        <ecNumber evidence="3">2.6.1.85</ecNumber>
    </submittedName>
</protein>
<accession>A0A1U9NKX0</accession>
<dbReference type="RefSeq" id="WP_146661725.1">
    <property type="nucleotide sequence ID" value="NZ_CP019791.1"/>
</dbReference>
<dbReference type="InterPro" id="IPR006221">
    <property type="entry name" value="TrpG/PapA_dom"/>
</dbReference>
<evidence type="ECO:0000313" key="3">
    <source>
        <dbReference type="EMBL" id="AQT68583.1"/>
    </source>
</evidence>
<dbReference type="EMBL" id="CP019791">
    <property type="protein sequence ID" value="AQT68583.1"/>
    <property type="molecule type" value="Genomic_DNA"/>
</dbReference>
<keyword evidence="1 3" id="KW-0315">Glutamine amidotransferase</keyword>
<proteinExistence type="predicted"/>
<dbReference type="EC" id="2.6.1.85" evidence="3"/>
<dbReference type="PRINTS" id="PR00099">
    <property type="entry name" value="CPSGATASE"/>
</dbReference>
<dbReference type="FunFam" id="3.40.50.880:FF:000003">
    <property type="entry name" value="Anthranilate synthase component II"/>
    <property type="match status" value="1"/>
</dbReference>
<dbReference type="InterPro" id="IPR050472">
    <property type="entry name" value="Anth_synth/Amidotransfase"/>
</dbReference>
<dbReference type="Pfam" id="PF00117">
    <property type="entry name" value="GATase"/>
    <property type="match status" value="1"/>
</dbReference>
<sequence>MSDKKCKVLFIDNFDSFTYNLVDEFGKRDCELLIYRADTPMEVLKRVADEFGPDLLVISPGPGNPDTAGVTLEAIEHFKDSVPIFGVCLGLQSIVQHFGGKIGHAPCVMHGKSSRITHAGEGVFEGIENPLHAGRYHSLSAIDVPDCLKVTAEFDGIPMGIQHRELPIHAVQFHPESILTPTGGKIIENVMKIAAEGSELASAN</sequence>
<dbReference type="PRINTS" id="PR00097">
    <property type="entry name" value="ANTSNTHASEII"/>
</dbReference>
<dbReference type="PANTHER" id="PTHR43418:SF4">
    <property type="entry name" value="MULTIFUNCTIONAL TRYPTOPHAN BIOSYNTHESIS PROTEIN"/>
    <property type="match status" value="1"/>
</dbReference>
<keyword evidence="4" id="KW-1185">Reference proteome</keyword>
<dbReference type="InterPro" id="IPR029062">
    <property type="entry name" value="Class_I_gatase-like"/>
</dbReference>
<name>A0A1U9NKX0_9BACT</name>
<dbReference type="Proteomes" id="UP000189674">
    <property type="component" value="Chromosome"/>
</dbReference>
<dbReference type="SUPFAM" id="SSF52317">
    <property type="entry name" value="Class I glutamine amidotransferase-like"/>
    <property type="match status" value="1"/>
</dbReference>
<dbReference type="PROSITE" id="PS51273">
    <property type="entry name" value="GATASE_TYPE_1"/>
    <property type="match status" value="1"/>
</dbReference>
<dbReference type="GO" id="GO:0046820">
    <property type="term" value="F:4-amino-4-deoxychorismate synthase activity"/>
    <property type="evidence" value="ECO:0007669"/>
    <property type="project" value="UniProtKB-EC"/>
</dbReference>
<feature type="domain" description="Glutamine amidotransferase" evidence="2">
    <location>
        <begin position="10"/>
        <end position="191"/>
    </location>
</feature>
<dbReference type="CDD" id="cd01743">
    <property type="entry name" value="GATase1_Anthranilate_Synthase"/>
    <property type="match status" value="1"/>
</dbReference>
<dbReference type="GO" id="GO:0004049">
    <property type="term" value="F:anthranilate synthase activity"/>
    <property type="evidence" value="ECO:0007669"/>
    <property type="project" value="TreeGrafter"/>
</dbReference>
<reference evidence="4" key="1">
    <citation type="submission" date="2017-02" db="EMBL/GenBank/DDBJ databases">
        <title>Comparative genomics and description of representatives of a novel lineage of planctomycetes thriving in anoxic sediments.</title>
        <authorList>
            <person name="Spring S."/>
            <person name="Bunk B."/>
            <person name="Sproer C."/>
        </authorList>
    </citation>
    <scope>NUCLEOTIDE SEQUENCE [LARGE SCALE GENOMIC DNA]</scope>
    <source>
        <strain evidence="4">ST-NAGAB-D1</strain>
    </source>
</reference>
<dbReference type="GO" id="GO:0005829">
    <property type="term" value="C:cytosol"/>
    <property type="evidence" value="ECO:0007669"/>
    <property type="project" value="TreeGrafter"/>
</dbReference>
<evidence type="ECO:0000259" key="2">
    <source>
        <dbReference type="Pfam" id="PF00117"/>
    </source>
</evidence>
<evidence type="ECO:0000256" key="1">
    <source>
        <dbReference type="ARBA" id="ARBA00022962"/>
    </source>
</evidence>
<dbReference type="NCBIfam" id="TIGR00566">
    <property type="entry name" value="trpG_papA"/>
    <property type="match status" value="1"/>
</dbReference>
<keyword evidence="3" id="KW-0808">Transferase</keyword>
<dbReference type="PANTHER" id="PTHR43418">
    <property type="entry name" value="MULTIFUNCTIONAL TRYPTOPHAN BIOSYNTHESIS PROTEIN-RELATED"/>
    <property type="match status" value="1"/>
</dbReference>
<evidence type="ECO:0000313" key="4">
    <source>
        <dbReference type="Proteomes" id="UP000189674"/>
    </source>
</evidence>
<dbReference type="InterPro" id="IPR017926">
    <property type="entry name" value="GATASE"/>
</dbReference>
<dbReference type="OrthoDB" id="9804328at2"/>
<dbReference type="Gene3D" id="3.40.50.880">
    <property type="match status" value="1"/>
</dbReference>
<dbReference type="STRING" id="1936003.STSP2_01751"/>